<gene>
    <name evidence="6" type="ORF">DW206_15170</name>
    <name evidence="5" type="ORF">DWV35_01485</name>
    <name evidence="4" type="ORF">DWX70_12165</name>
    <name evidence="2" type="ORF">F3D66_26960</name>
    <name evidence="3" type="ORF">PO382_00890</name>
</gene>
<sequence length="251" mass="28758">MRISRLLLIVLLLASSYGCSEEEPYEVEKKSVSIWAGDTWHVIIETDLTEYNYRLESENQEIATAILDEMSVCITTYKSGSTMIRLIDTDNNKIACEISVYVKYFNSPEIVNWGIPLKGNPDYPGVIIKAVDLRIPPEIEIELREKDKPFIGATYTFNQETKKFTMKTDSGIFREGTYEWNITFLTLMYDDKAEKFGFKFATGISLGYGYILQSDKTAEYQQRYPDAGITEVKVNYIWKDNGIIQLGGLTF</sequence>
<accession>A0A139KV58</accession>
<dbReference type="EMBL" id="QRVZ01000008">
    <property type="protein sequence ID" value="RGS83675.1"/>
    <property type="molecule type" value="Genomic_DNA"/>
</dbReference>
<keyword evidence="10" id="KW-1185">Reference proteome</keyword>
<evidence type="ECO:0000313" key="6">
    <source>
        <dbReference type="EMBL" id="RHH44359.1"/>
    </source>
</evidence>
<feature type="signal peptide" evidence="1">
    <location>
        <begin position="1"/>
        <end position="20"/>
    </location>
</feature>
<dbReference type="Proteomes" id="UP000286031">
    <property type="component" value="Unassembled WGS sequence"/>
</dbReference>
<dbReference type="STRING" id="28116.Bovatus_03573"/>
<evidence type="ECO:0000313" key="9">
    <source>
        <dbReference type="Proteomes" id="UP000286031"/>
    </source>
</evidence>
<evidence type="ECO:0000313" key="2">
    <source>
        <dbReference type="EMBL" id="KAA4089545.1"/>
    </source>
</evidence>
<dbReference type="EMBL" id="VWKB01000054">
    <property type="protein sequence ID" value="KAA4089545.1"/>
    <property type="molecule type" value="Genomic_DNA"/>
</dbReference>
<dbReference type="EMBL" id="JAQNZF010000001">
    <property type="protein sequence ID" value="MDC2740775.1"/>
    <property type="molecule type" value="Genomic_DNA"/>
</dbReference>
<dbReference type="Proteomes" id="UP000283329">
    <property type="component" value="Unassembled WGS sequence"/>
</dbReference>
<evidence type="ECO:0008006" key="11">
    <source>
        <dbReference type="Google" id="ProtNLM"/>
    </source>
</evidence>
<dbReference type="AlphaFoldDB" id="A0A139KV58"/>
<dbReference type="Proteomes" id="UP001219389">
    <property type="component" value="Unassembled WGS sequence"/>
</dbReference>
<dbReference type="Proteomes" id="UP000266492">
    <property type="component" value="Unassembled WGS sequence"/>
</dbReference>
<evidence type="ECO:0000313" key="7">
    <source>
        <dbReference type="Proteomes" id="UP000266492"/>
    </source>
</evidence>
<evidence type="ECO:0000313" key="8">
    <source>
        <dbReference type="Proteomes" id="UP000283329"/>
    </source>
</evidence>
<organism evidence="2 10">
    <name type="scientific">Bacteroides ovatus</name>
    <dbReference type="NCBI Taxonomy" id="28116"/>
    <lineage>
        <taxon>Bacteria</taxon>
        <taxon>Pseudomonadati</taxon>
        <taxon>Bacteroidota</taxon>
        <taxon>Bacteroidia</taxon>
        <taxon>Bacteroidales</taxon>
        <taxon>Bacteroidaceae</taxon>
        <taxon>Bacteroides</taxon>
    </lineage>
</organism>
<comment type="caution">
    <text evidence="2">The sequence shown here is derived from an EMBL/GenBank/DDBJ whole genome shotgun (WGS) entry which is preliminary data.</text>
</comment>
<evidence type="ECO:0000313" key="10">
    <source>
        <dbReference type="Proteomes" id="UP000473905"/>
    </source>
</evidence>
<name>A0A139KV58_BACOV</name>
<dbReference type="EMBL" id="QSBI01000001">
    <property type="protein sequence ID" value="RGX13459.1"/>
    <property type="molecule type" value="Genomic_DNA"/>
</dbReference>
<feature type="chain" id="PRO_5044548597" description="DUF4843 domain-containing protein" evidence="1">
    <location>
        <begin position="21"/>
        <end position="251"/>
    </location>
</feature>
<keyword evidence="1" id="KW-0732">Signal</keyword>
<protein>
    <recommendedName>
        <fullName evidence="11">DUF4843 domain-containing protein</fullName>
    </recommendedName>
</protein>
<dbReference type="PROSITE" id="PS51257">
    <property type="entry name" value="PROKAR_LIPOPROTEIN"/>
    <property type="match status" value="1"/>
</dbReference>
<reference evidence="7 8" key="1">
    <citation type="submission" date="2018-08" db="EMBL/GenBank/DDBJ databases">
        <title>A genome reference for cultivated species of the human gut microbiota.</title>
        <authorList>
            <person name="Zou Y."/>
            <person name="Xue W."/>
            <person name="Luo G."/>
        </authorList>
    </citation>
    <scope>NUCLEOTIDE SEQUENCE [LARGE SCALE GENOMIC DNA]</scope>
    <source>
        <strain evidence="5 9">AF04-46</strain>
        <strain evidence="4 7">AF20-9LB</strain>
        <strain evidence="6 8">AM17-48</strain>
    </source>
</reference>
<dbReference type="EMBL" id="QRJR01000013">
    <property type="protein sequence ID" value="RHH44359.1"/>
    <property type="molecule type" value="Genomic_DNA"/>
</dbReference>
<evidence type="ECO:0000313" key="5">
    <source>
        <dbReference type="EMBL" id="RGX13459.1"/>
    </source>
</evidence>
<reference evidence="3" key="3">
    <citation type="submission" date="2022-10" db="EMBL/GenBank/DDBJ databases">
        <title>Human gut microbiome strain richness.</title>
        <authorList>
            <person name="Chen-Liaw A."/>
        </authorList>
    </citation>
    <scope>NUCLEOTIDE SEQUENCE</scope>
    <source>
        <strain evidence="3">BSD2780120875st1_E1_BSD2780120875_150330</strain>
    </source>
</reference>
<evidence type="ECO:0000313" key="4">
    <source>
        <dbReference type="EMBL" id="RGS83675.1"/>
    </source>
</evidence>
<reference evidence="2 10" key="2">
    <citation type="journal article" date="2019" name="Nat. Med.">
        <title>A library of human gut bacterial isolates paired with longitudinal multiomics data enables mechanistic microbiome research.</title>
        <authorList>
            <person name="Poyet M."/>
            <person name="Groussin M."/>
            <person name="Gibbons S.M."/>
            <person name="Avila-Pacheco J."/>
            <person name="Jiang X."/>
            <person name="Kearney S.M."/>
            <person name="Perrotta A.R."/>
            <person name="Berdy B."/>
            <person name="Zhao S."/>
            <person name="Lieberman T.D."/>
            <person name="Swanson P.K."/>
            <person name="Smith M."/>
            <person name="Roesemann S."/>
            <person name="Alexander J.E."/>
            <person name="Rich S.A."/>
            <person name="Livny J."/>
            <person name="Vlamakis H."/>
            <person name="Clish C."/>
            <person name="Bullock K."/>
            <person name="Deik A."/>
            <person name="Scott J."/>
            <person name="Pierce K.A."/>
            <person name="Xavier R.J."/>
            <person name="Alm E.J."/>
        </authorList>
    </citation>
    <scope>NUCLEOTIDE SEQUENCE [LARGE SCALE GENOMIC DNA]</scope>
    <source>
        <strain evidence="2 10">BIOML-A134</strain>
    </source>
</reference>
<proteinExistence type="predicted"/>
<dbReference type="Proteomes" id="UP000473905">
    <property type="component" value="Unassembled WGS sequence"/>
</dbReference>
<dbReference type="RefSeq" id="WP_022200132.1">
    <property type="nucleotide sequence ID" value="NZ_BAABYV010000001.1"/>
</dbReference>
<evidence type="ECO:0000256" key="1">
    <source>
        <dbReference type="SAM" id="SignalP"/>
    </source>
</evidence>
<evidence type="ECO:0000313" key="3">
    <source>
        <dbReference type="EMBL" id="MDC2740775.1"/>
    </source>
</evidence>